<evidence type="ECO:0000256" key="1">
    <source>
        <dbReference type="SAM" id="MobiDB-lite"/>
    </source>
</evidence>
<organism evidence="2 3">
    <name type="scientific">Nephila pilipes</name>
    <name type="common">Giant wood spider</name>
    <name type="synonym">Nephila maculata</name>
    <dbReference type="NCBI Taxonomy" id="299642"/>
    <lineage>
        <taxon>Eukaryota</taxon>
        <taxon>Metazoa</taxon>
        <taxon>Ecdysozoa</taxon>
        <taxon>Arthropoda</taxon>
        <taxon>Chelicerata</taxon>
        <taxon>Arachnida</taxon>
        <taxon>Araneae</taxon>
        <taxon>Araneomorphae</taxon>
        <taxon>Entelegynae</taxon>
        <taxon>Araneoidea</taxon>
        <taxon>Nephilidae</taxon>
        <taxon>Nephila</taxon>
    </lineage>
</organism>
<dbReference type="Gene3D" id="3.30.420.10">
    <property type="entry name" value="Ribonuclease H-like superfamily/Ribonuclease H"/>
    <property type="match status" value="1"/>
</dbReference>
<dbReference type="EMBL" id="BMAW01130694">
    <property type="protein sequence ID" value="GFU36135.1"/>
    <property type="molecule type" value="Genomic_DNA"/>
</dbReference>
<evidence type="ECO:0000313" key="3">
    <source>
        <dbReference type="Proteomes" id="UP000887013"/>
    </source>
</evidence>
<reference evidence="2" key="1">
    <citation type="submission" date="2020-08" db="EMBL/GenBank/DDBJ databases">
        <title>Multicomponent nature underlies the extraordinary mechanical properties of spider dragline silk.</title>
        <authorList>
            <person name="Kono N."/>
            <person name="Nakamura H."/>
            <person name="Mori M."/>
            <person name="Yoshida Y."/>
            <person name="Ohtoshi R."/>
            <person name="Malay A.D."/>
            <person name="Moran D.A.P."/>
            <person name="Tomita M."/>
            <person name="Numata K."/>
            <person name="Arakawa K."/>
        </authorList>
    </citation>
    <scope>NUCLEOTIDE SEQUENCE</scope>
</reference>
<comment type="caution">
    <text evidence="2">The sequence shown here is derived from an EMBL/GenBank/DDBJ whole genome shotgun (WGS) entry which is preliminary data.</text>
</comment>
<sequence length="137" mass="14962">MESRDVGNPQIPPCGFSTTTRGAIDRRKSYPSDTGDTLSRINLLSIITPNIIDFKVMAEEQRDEEPLELLTGENSTSLEHQPLPVDFVSPLPPSDGFQYCITCADKFSKWPETYPIANSSTAILARLSAVGNAPGFS</sequence>
<name>A0A8X6QTU4_NEPPI</name>
<dbReference type="Proteomes" id="UP000887013">
    <property type="component" value="Unassembled WGS sequence"/>
</dbReference>
<proteinExistence type="predicted"/>
<gene>
    <name evidence="2" type="ORF">NPIL_434921</name>
</gene>
<feature type="region of interest" description="Disordered" evidence="1">
    <location>
        <begin position="1"/>
        <end position="35"/>
    </location>
</feature>
<dbReference type="GO" id="GO:0003676">
    <property type="term" value="F:nucleic acid binding"/>
    <property type="evidence" value="ECO:0007669"/>
    <property type="project" value="InterPro"/>
</dbReference>
<dbReference type="InterPro" id="IPR036397">
    <property type="entry name" value="RNaseH_sf"/>
</dbReference>
<evidence type="ECO:0000313" key="2">
    <source>
        <dbReference type="EMBL" id="GFU36135.1"/>
    </source>
</evidence>
<accession>A0A8X6QTU4</accession>
<dbReference type="OrthoDB" id="775972at2759"/>
<protein>
    <submittedName>
        <fullName evidence="2">Uncharacterized protein</fullName>
    </submittedName>
</protein>
<keyword evidence="3" id="KW-1185">Reference proteome</keyword>
<dbReference type="AlphaFoldDB" id="A0A8X6QTU4"/>